<comment type="caution">
    <text evidence="1">The sequence shown here is derived from an EMBL/GenBank/DDBJ whole genome shotgun (WGS) entry which is preliminary data.</text>
</comment>
<dbReference type="EMBL" id="JAGJCB010000001">
    <property type="protein sequence ID" value="MBP0902388.1"/>
    <property type="molecule type" value="Genomic_DNA"/>
</dbReference>
<keyword evidence="2" id="KW-1185">Reference proteome</keyword>
<proteinExistence type="predicted"/>
<evidence type="ECO:0000313" key="2">
    <source>
        <dbReference type="Proteomes" id="UP000670776"/>
    </source>
</evidence>
<sequence length="277" mass="29558">MDFGSVNNLQTYGGGQLTTSPMLTGISGLLSGGKVDAASLASTAVNTVAGAIPIVGTITAGLKGIIGLDVGAEIGNVLKYGLSSWGASTNPTQELASFEGHVMPLVQAKFTVMDESNVGATIQWLDNYLTFLHTGYTHLLEKHTRASATRKAYEAVQSKIGELRTTYVNDIVSKLKEAGAKVNTSPQNVDFNQLENTFTFPDDRKFDHEHKYNVVQKTYNIVLPVQQTASTPLDDTETEYVNQSGQIVQSKVQEAGSGGALGIAVVGIILAKIFKIF</sequence>
<dbReference type="Proteomes" id="UP000670776">
    <property type="component" value="Unassembled WGS sequence"/>
</dbReference>
<name>A0ABS4BP72_9FLAO</name>
<accession>A0ABS4BP72</accession>
<organism evidence="1 2">
    <name type="scientific">Mariniflexile gromovii</name>
    <dbReference type="NCBI Taxonomy" id="362523"/>
    <lineage>
        <taxon>Bacteria</taxon>
        <taxon>Pseudomonadati</taxon>
        <taxon>Bacteroidota</taxon>
        <taxon>Flavobacteriia</taxon>
        <taxon>Flavobacteriales</taxon>
        <taxon>Flavobacteriaceae</taxon>
        <taxon>Mariniflexile</taxon>
    </lineage>
</organism>
<evidence type="ECO:0000313" key="1">
    <source>
        <dbReference type="EMBL" id="MBP0902388.1"/>
    </source>
</evidence>
<gene>
    <name evidence="1" type="ORF">J8H85_00990</name>
</gene>
<dbReference type="RefSeq" id="WP_209651765.1">
    <property type="nucleotide sequence ID" value="NZ_JAGJCB010000001.1"/>
</dbReference>
<reference evidence="1 2" key="1">
    <citation type="submission" date="2021-04" db="EMBL/GenBank/DDBJ databases">
        <title>Mariniflexile gromovii gen. nov., sp. nov., a gliding bacterium isolated from the sea urchin Strongylocentrotus intermedius.</title>
        <authorList>
            <person name="Ko S."/>
            <person name="Le V."/>
            <person name="Ahn C.-Y."/>
            <person name="Oh H.-M."/>
        </authorList>
    </citation>
    <scope>NUCLEOTIDE SEQUENCE [LARGE SCALE GENOMIC DNA]</scope>
    <source>
        <strain evidence="1 2">KCTC 12570</strain>
    </source>
</reference>
<protein>
    <submittedName>
        <fullName evidence="1">Uncharacterized protein</fullName>
    </submittedName>
</protein>